<protein>
    <submittedName>
        <fullName evidence="2">Uncharacterized protein</fullName>
    </submittedName>
</protein>
<feature type="compositionally biased region" description="Low complexity" evidence="1">
    <location>
        <begin position="51"/>
        <end position="62"/>
    </location>
</feature>
<evidence type="ECO:0000313" key="3">
    <source>
        <dbReference type="Proteomes" id="UP000799291"/>
    </source>
</evidence>
<name>A0A6G1IQV9_9PLEO</name>
<sequence length="172" mass="18918">MPTTNSSQSSSPALSTIEDPTLYQDLADITYPDDTGPKATGPEAAGPELHSSNALSRPSSPSQDAPLASCLGKKRSRSPAVDDSENERPSRKQKIWDVSSRLNDLEHRVGALERSKTRSLHAFATYSARENGFIQENTKSLGQDVVLERIKKVEQWHTMLSEFLVEFMAVST</sequence>
<dbReference type="EMBL" id="MU005595">
    <property type="protein sequence ID" value="KAF2680634.1"/>
    <property type="molecule type" value="Genomic_DNA"/>
</dbReference>
<dbReference type="AlphaFoldDB" id="A0A6G1IQV9"/>
<evidence type="ECO:0000256" key="1">
    <source>
        <dbReference type="SAM" id="MobiDB-lite"/>
    </source>
</evidence>
<proteinExistence type="predicted"/>
<organism evidence="2 3">
    <name type="scientific">Lentithecium fluviatile CBS 122367</name>
    <dbReference type="NCBI Taxonomy" id="1168545"/>
    <lineage>
        <taxon>Eukaryota</taxon>
        <taxon>Fungi</taxon>
        <taxon>Dikarya</taxon>
        <taxon>Ascomycota</taxon>
        <taxon>Pezizomycotina</taxon>
        <taxon>Dothideomycetes</taxon>
        <taxon>Pleosporomycetidae</taxon>
        <taxon>Pleosporales</taxon>
        <taxon>Massarineae</taxon>
        <taxon>Lentitheciaceae</taxon>
        <taxon>Lentithecium</taxon>
    </lineage>
</organism>
<reference evidence="2" key="1">
    <citation type="journal article" date="2020" name="Stud. Mycol.">
        <title>101 Dothideomycetes genomes: a test case for predicting lifestyles and emergence of pathogens.</title>
        <authorList>
            <person name="Haridas S."/>
            <person name="Albert R."/>
            <person name="Binder M."/>
            <person name="Bloem J."/>
            <person name="Labutti K."/>
            <person name="Salamov A."/>
            <person name="Andreopoulos B."/>
            <person name="Baker S."/>
            <person name="Barry K."/>
            <person name="Bills G."/>
            <person name="Bluhm B."/>
            <person name="Cannon C."/>
            <person name="Castanera R."/>
            <person name="Culley D."/>
            <person name="Daum C."/>
            <person name="Ezra D."/>
            <person name="Gonzalez J."/>
            <person name="Henrissat B."/>
            <person name="Kuo A."/>
            <person name="Liang C."/>
            <person name="Lipzen A."/>
            <person name="Lutzoni F."/>
            <person name="Magnuson J."/>
            <person name="Mondo S."/>
            <person name="Nolan M."/>
            <person name="Ohm R."/>
            <person name="Pangilinan J."/>
            <person name="Park H.-J."/>
            <person name="Ramirez L."/>
            <person name="Alfaro M."/>
            <person name="Sun H."/>
            <person name="Tritt A."/>
            <person name="Yoshinaga Y."/>
            <person name="Zwiers L.-H."/>
            <person name="Turgeon B."/>
            <person name="Goodwin S."/>
            <person name="Spatafora J."/>
            <person name="Crous P."/>
            <person name="Grigoriev I."/>
        </authorList>
    </citation>
    <scope>NUCLEOTIDE SEQUENCE</scope>
    <source>
        <strain evidence="2">CBS 122367</strain>
    </source>
</reference>
<feature type="region of interest" description="Disordered" evidence="1">
    <location>
        <begin position="1"/>
        <end position="95"/>
    </location>
</feature>
<dbReference type="Proteomes" id="UP000799291">
    <property type="component" value="Unassembled WGS sequence"/>
</dbReference>
<accession>A0A6G1IQV9</accession>
<feature type="compositionally biased region" description="Polar residues" evidence="1">
    <location>
        <begin position="1"/>
        <end position="14"/>
    </location>
</feature>
<evidence type="ECO:0000313" key="2">
    <source>
        <dbReference type="EMBL" id="KAF2680634.1"/>
    </source>
</evidence>
<keyword evidence="3" id="KW-1185">Reference proteome</keyword>
<gene>
    <name evidence="2" type="ORF">K458DRAFT_392680</name>
</gene>